<dbReference type="Gene3D" id="1.10.10.1130">
    <property type="entry name" value="Uncharacterised protein PF10982, DUF2789"/>
    <property type="match status" value="1"/>
</dbReference>
<accession>W0MSX5</accession>
<evidence type="ECO:0008006" key="3">
    <source>
        <dbReference type="Google" id="ProtNLM"/>
    </source>
</evidence>
<dbReference type="KEGG" id="psyr:N018_16350"/>
<dbReference type="STRING" id="1357279.N018_16350"/>
<evidence type="ECO:0000313" key="2">
    <source>
        <dbReference type="Proteomes" id="UP000019089"/>
    </source>
</evidence>
<gene>
    <name evidence="1" type="ORF">N018_16350</name>
</gene>
<protein>
    <recommendedName>
        <fullName evidence="3">DUF2789 domain-containing protein</fullName>
    </recommendedName>
</protein>
<dbReference type="Proteomes" id="UP000019089">
    <property type="component" value="Chromosome"/>
</dbReference>
<proteinExistence type="predicted"/>
<dbReference type="AlphaFoldDB" id="W0MSX5"/>
<name>W0MSX5_PSESX</name>
<reference evidence="1 2" key="1">
    <citation type="submission" date="2013-12" db="EMBL/GenBank/DDBJ databases">
        <title>Interactions Between Genome Architecture and Virulence Genes in Pseudomonas syringae, strain CC1557 as a model.</title>
        <authorList>
            <person name="Baltrus D."/>
            <person name="Hockett K."/>
            <person name="Karlsrud E."/>
            <person name="Dougherty K."/>
            <person name="Nishimura M."/>
        </authorList>
    </citation>
    <scope>NUCLEOTIDE SEQUENCE [LARGE SCALE GENOMIC DNA]</scope>
    <source>
        <strain evidence="1 2">CC1557</strain>
    </source>
</reference>
<evidence type="ECO:0000313" key="1">
    <source>
        <dbReference type="EMBL" id="AHG41684.1"/>
    </source>
</evidence>
<dbReference type="InterPro" id="IPR021250">
    <property type="entry name" value="DUF2789"/>
</dbReference>
<dbReference type="InterPro" id="IPR038086">
    <property type="entry name" value="DUF2789_sf"/>
</dbReference>
<organism evidence="1 2">
    <name type="scientific">Pseudomonas syringae CC1557</name>
    <dbReference type="NCBI Taxonomy" id="1357279"/>
    <lineage>
        <taxon>Bacteria</taxon>
        <taxon>Pseudomonadati</taxon>
        <taxon>Pseudomonadota</taxon>
        <taxon>Gammaproteobacteria</taxon>
        <taxon>Pseudomonadales</taxon>
        <taxon>Pseudomonadaceae</taxon>
        <taxon>Pseudomonas</taxon>
        <taxon>Pseudomonas syringae</taxon>
    </lineage>
</organism>
<dbReference type="EMBL" id="CP007014">
    <property type="protein sequence ID" value="AHG41684.1"/>
    <property type="molecule type" value="Genomic_DNA"/>
</dbReference>
<sequence>MEPTTTTLNDLFAQLGLESDDDSIEAFIASHQLADDVKLIDAEFWSERQADFLHEQLHEDAEWAPVVDDLNARLHKKP</sequence>
<dbReference type="eggNOG" id="COG2040">
    <property type="taxonomic scope" value="Bacteria"/>
</dbReference>
<dbReference type="Pfam" id="PF10982">
    <property type="entry name" value="DUF2789"/>
    <property type="match status" value="1"/>
</dbReference>
<dbReference type="HOGENOM" id="CLU_177836_0_0_6"/>
<dbReference type="RefSeq" id="WP_024645521.1">
    <property type="nucleotide sequence ID" value="NZ_CP007014.1"/>
</dbReference>